<sequence length="130" mass="13883">MHQNANNSFNVICLDGSLEKVNTQAILNNSICKHTSNPGTPSIKNNFICAPTSSYNSYQITRLSDGQKIGGTSSLETCKKLLNSVSSDLICAPTSSYNSYQITRISDGNKIGDTSSLNTCLGLISANQSK</sequence>
<keyword evidence="2" id="KW-1185">Reference proteome</keyword>
<dbReference type="Proteomes" id="UP000186657">
    <property type="component" value="Unassembled WGS sequence"/>
</dbReference>
<dbReference type="EMBL" id="MKZS01000001">
    <property type="protein sequence ID" value="OLT59647.1"/>
    <property type="molecule type" value="Genomic_DNA"/>
</dbReference>
<protein>
    <submittedName>
        <fullName evidence="1">Uncharacterized protein</fullName>
    </submittedName>
</protein>
<name>A0A1U7N117_9CYAN</name>
<dbReference type="AlphaFoldDB" id="A0A1U7N117"/>
<proteinExistence type="predicted"/>
<accession>A0A1U7N117</accession>
<organism evidence="1 2">
    <name type="scientific">Moorena bouillonii PNG</name>
    <dbReference type="NCBI Taxonomy" id="568701"/>
    <lineage>
        <taxon>Bacteria</taxon>
        <taxon>Bacillati</taxon>
        <taxon>Cyanobacteriota</taxon>
        <taxon>Cyanophyceae</taxon>
        <taxon>Coleofasciculales</taxon>
        <taxon>Coleofasciculaceae</taxon>
        <taxon>Moorena</taxon>
    </lineage>
</organism>
<evidence type="ECO:0000313" key="1">
    <source>
        <dbReference type="EMBL" id="OLT59647.1"/>
    </source>
</evidence>
<reference evidence="1 2" key="1">
    <citation type="submission" date="2016-10" db="EMBL/GenBank/DDBJ databases">
        <title>Comparative genomics uncovers the prolific and rare metabolic potential of the cyanobacterial genus Moorea.</title>
        <authorList>
            <person name="Leao T."/>
            <person name="Castelao G."/>
            <person name="Korobeynikov A."/>
            <person name="Monroe E.A."/>
            <person name="Podell S."/>
            <person name="Glukhov E."/>
            <person name="Allen E."/>
            <person name="Gerwick W.H."/>
            <person name="Gerwick L."/>
        </authorList>
    </citation>
    <scope>NUCLEOTIDE SEQUENCE [LARGE SCALE GENOMIC DNA]</scope>
    <source>
        <strain evidence="1 2">PNG5-198</strain>
    </source>
</reference>
<gene>
    <name evidence="1" type="ORF">BJP37_12010</name>
</gene>
<evidence type="ECO:0000313" key="2">
    <source>
        <dbReference type="Proteomes" id="UP000186657"/>
    </source>
</evidence>
<comment type="caution">
    <text evidence="1">The sequence shown here is derived from an EMBL/GenBank/DDBJ whole genome shotgun (WGS) entry which is preliminary data.</text>
</comment>